<dbReference type="InterPro" id="IPR011622">
    <property type="entry name" value="7TMR_DISM_rcpt_extracell_dom2"/>
</dbReference>
<comment type="caution">
    <text evidence="13">The sequence shown here is derived from an EMBL/GenBank/DDBJ whole genome shotgun (WGS) entry which is preliminary data.</text>
</comment>
<evidence type="ECO:0000259" key="11">
    <source>
        <dbReference type="PROSITE" id="PS50109"/>
    </source>
</evidence>
<evidence type="ECO:0000256" key="2">
    <source>
        <dbReference type="ARBA" id="ARBA00012438"/>
    </source>
</evidence>
<dbReference type="InterPro" id="IPR036890">
    <property type="entry name" value="HATPase_C_sf"/>
</dbReference>
<dbReference type="PROSITE" id="PS50109">
    <property type="entry name" value="HIS_KIN"/>
    <property type="match status" value="1"/>
</dbReference>
<evidence type="ECO:0000259" key="12">
    <source>
        <dbReference type="PROSITE" id="PS50110"/>
    </source>
</evidence>
<feature type="transmembrane region" description="Helical" evidence="10">
    <location>
        <begin position="295"/>
        <end position="313"/>
    </location>
</feature>
<dbReference type="EMBL" id="MBQG01000096">
    <property type="protein sequence ID" value="OHX51252.1"/>
    <property type="molecule type" value="Genomic_DNA"/>
</dbReference>
<dbReference type="Pfam" id="PF07695">
    <property type="entry name" value="7TMR-DISM_7TM"/>
    <property type="match status" value="1"/>
</dbReference>
<dbReference type="Gene3D" id="3.30.565.10">
    <property type="entry name" value="Histidine kinase-like ATPase, C-terminal domain"/>
    <property type="match status" value="1"/>
</dbReference>
<keyword evidence="5" id="KW-0547">Nucleotide-binding</keyword>
<proteinExistence type="predicted"/>
<evidence type="ECO:0000313" key="13">
    <source>
        <dbReference type="EMBL" id="OHX51252.1"/>
    </source>
</evidence>
<keyword evidence="10" id="KW-1133">Transmembrane helix</keyword>
<dbReference type="Proteomes" id="UP000242153">
    <property type="component" value="Unassembled WGS sequence"/>
</dbReference>
<accession>A0ABX3D115</accession>
<evidence type="ECO:0000313" key="14">
    <source>
        <dbReference type="Proteomes" id="UP000242153"/>
    </source>
</evidence>
<dbReference type="CDD" id="cd00082">
    <property type="entry name" value="HisKA"/>
    <property type="match status" value="1"/>
</dbReference>
<sequence length="786" mass="88946">MKAFLLKYKPVLNIASTILIIFIFFNTEGNTEYDPVEGINLQESEGEYKIGSKVSVLNDNAGEYKVEEVASLPLNWSFMPVSQDVINIGFFDQNIWVKFLVDSRNSNNNWLLVLPHNSVRSAVFYSPLASGGFTETVYRSQESPDNQNFLINDIVFDLETENVTSDTFYLKVEANGPLQLPLSIWDQTSYENSVRASLISLGIFISMVIFIAVYYLYHFYKRKQKVYLYLLLFILSVLTTINLMSNYSILNLFPPLAPAGSNVMLLTLGLSIIFAMLYTGSILGKANKESKARRIFKYTFTATVLFAIFQFISFTFASVSLYLIALVTLINILLVTVTSRKSEYQFIKFHISSMVLLLVSLILYGMLYLAWIPLTEYYETLFSLTAIVGVLFSALALAAKERKKAKDMENWEKKTLQRLQLEVESLKQADANKNELLDVTAHSLRTPLYGMIGIAESLKEESNTRLNAVQSKQLNLIIDHGKKLAQKINDIKDFSRIKQNIFNIHVEPVSINQLVEEVLEVCRPLLKDENIRLYGTLSQNLPQAVADPYRLQQILYNLIDNAMKQTDEGEIVVSTKKTENQIIVTVRDTGHGIEPERIKNLFEPHQNGEGKTLGIGLHISKRLIELHGGWLKAESAKGEGTTFTFTVPAHIEEKEDSHADDNSFIEESSVEELPESPSLNLRSGKRVHVLVVEKEPIDRSILITQLQKKDYIVSGTGTGLEALKTLETQQVDIVILGGTLNDMDGNELCKRIRKKFILTEVPILMLSTKMGCKKKWTLLYPEQTII</sequence>
<dbReference type="SUPFAM" id="SSF55874">
    <property type="entry name" value="ATPase domain of HSP90 chaperone/DNA topoisomerase II/histidine kinase"/>
    <property type="match status" value="1"/>
</dbReference>
<feature type="domain" description="Response regulatory" evidence="12">
    <location>
        <begin position="688"/>
        <end position="786"/>
    </location>
</feature>
<keyword evidence="4" id="KW-0808">Transferase</keyword>
<dbReference type="Pfam" id="PF00512">
    <property type="entry name" value="HisKA"/>
    <property type="match status" value="1"/>
</dbReference>
<dbReference type="InterPro" id="IPR011623">
    <property type="entry name" value="7TMR_DISM_rcpt_extracell_dom1"/>
</dbReference>
<feature type="transmembrane region" description="Helical" evidence="10">
    <location>
        <begin position="264"/>
        <end position="283"/>
    </location>
</feature>
<keyword evidence="14" id="KW-1185">Reference proteome</keyword>
<dbReference type="Pfam" id="PF00072">
    <property type="entry name" value="Response_reg"/>
    <property type="match status" value="1"/>
</dbReference>
<dbReference type="InterPro" id="IPR004358">
    <property type="entry name" value="Sig_transdc_His_kin-like_C"/>
</dbReference>
<keyword evidence="7" id="KW-0067">ATP-binding</keyword>
<keyword evidence="10" id="KW-0472">Membrane</keyword>
<feature type="transmembrane region" description="Helical" evidence="10">
    <location>
        <begin position="226"/>
        <end position="244"/>
    </location>
</feature>
<dbReference type="PROSITE" id="PS50110">
    <property type="entry name" value="RESPONSE_REGULATORY"/>
    <property type="match status" value="1"/>
</dbReference>
<dbReference type="Pfam" id="PF02518">
    <property type="entry name" value="HATPase_c"/>
    <property type="match status" value="1"/>
</dbReference>
<evidence type="ECO:0000256" key="1">
    <source>
        <dbReference type="ARBA" id="ARBA00000085"/>
    </source>
</evidence>
<dbReference type="InterPro" id="IPR001789">
    <property type="entry name" value="Sig_transdc_resp-reg_receiver"/>
</dbReference>
<keyword evidence="6" id="KW-0418">Kinase</keyword>
<feature type="transmembrane region" description="Helical" evidence="10">
    <location>
        <begin position="319"/>
        <end position="337"/>
    </location>
</feature>
<feature type="domain" description="Histidine kinase" evidence="11">
    <location>
        <begin position="439"/>
        <end position="651"/>
    </location>
</feature>
<keyword evidence="10" id="KW-0812">Transmembrane</keyword>
<organism evidence="13 14">
    <name type="scientific">Planococcus salinarum</name>
    <dbReference type="NCBI Taxonomy" id="622695"/>
    <lineage>
        <taxon>Bacteria</taxon>
        <taxon>Bacillati</taxon>
        <taxon>Bacillota</taxon>
        <taxon>Bacilli</taxon>
        <taxon>Bacillales</taxon>
        <taxon>Caryophanaceae</taxon>
        <taxon>Planococcus</taxon>
    </lineage>
</organism>
<dbReference type="PANTHER" id="PTHR43047">
    <property type="entry name" value="TWO-COMPONENT HISTIDINE PROTEIN KINASE"/>
    <property type="match status" value="1"/>
</dbReference>
<comment type="catalytic activity">
    <reaction evidence="1">
        <text>ATP + protein L-histidine = ADP + protein N-phospho-L-histidine.</text>
        <dbReference type="EC" id="2.7.13.3"/>
    </reaction>
</comment>
<reference evidence="13" key="1">
    <citation type="submission" date="2016-07" db="EMBL/GenBank/DDBJ databases">
        <title>Draft genome Planococcus salivarum.</title>
        <authorList>
            <person name="See-Too W.S."/>
        </authorList>
    </citation>
    <scope>NUCLEOTIDE SEQUENCE [LARGE SCALE GENOMIC DNA]</scope>
    <source>
        <strain evidence="13">DSM 23820</strain>
    </source>
</reference>
<feature type="transmembrane region" description="Helical" evidence="10">
    <location>
        <begin position="349"/>
        <end position="371"/>
    </location>
</feature>
<gene>
    <name evidence="13" type="ORF">BB776_03360</name>
</gene>
<dbReference type="InterPro" id="IPR036097">
    <property type="entry name" value="HisK_dim/P_sf"/>
</dbReference>
<dbReference type="SMART" id="SM00387">
    <property type="entry name" value="HATPase_c"/>
    <property type="match status" value="1"/>
</dbReference>
<evidence type="ECO:0000256" key="7">
    <source>
        <dbReference type="ARBA" id="ARBA00022840"/>
    </source>
</evidence>
<evidence type="ECO:0000256" key="4">
    <source>
        <dbReference type="ARBA" id="ARBA00022679"/>
    </source>
</evidence>
<dbReference type="EC" id="2.7.13.3" evidence="2"/>
<dbReference type="InterPro" id="IPR003594">
    <property type="entry name" value="HATPase_dom"/>
</dbReference>
<evidence type="ECO:0000256" key="6">
    <source>
        <dbReference type="ARBA" id="ARBA00022777"/>
    </source>
</evidence>
<keyword evidence="3" id="KW-0597">Phosphoprotein</keyword>
<evidence type="ECO:0000256" key="9">
    <source>
        <dbReference type="PROSITE-ProRule" id="PRU00169"/>
    </source>
</evidence>
<dbReference type="SMART" id="SM00388">
    <property type="entry name" value="HisKA"/>
    <property type="match status" value="1"/>
</dbReference>
<comment type="caution">
    <text evidence="9">Lacks conserved residue(s) required for the propagation of feature annotation.</text>
</comment>
<dbReference type="InterPro" id="IPR011006">
    <property type="entry name" value="CheY-like_superfamily"/>
</dbReference>
<dbReference type="SUPFAM" id="SSF47384">
    <property type="entry name" value="Homodimeric domain of signal transducing histidine kinase"/>
    <property type="match status" value="1"/>
</dbReference>
<evidence type="ECO:0000256" key="5">
    <source>
        <dbReference type="ARBA" id="ARBA00022741"/>
    </source>
</evidence>
<dbReference type="Gene3D" id="2.60.40.2380">
    <property type="match status" value="1"/>
</dbReference>
<dbReference type="InterPro" id="IPR005467">
    <property type="entry name" value="His_kinase_dom"/>
</dbReference>
<dbReference type="SMART" id="SM00448">
    <property type="entry name" value="REC"/>
    <property type="match status" value="1"/>
</dbReference>
<name>A0ABX3D115_9BACL</name>
<dbReference type="Pfam" id="PF07696">
    <property type="entry name" value="7TMR-DISMED2"/>
    <property type="match status" value="1"/>
</dbReference>
<evidence type="ECO:0000256" key="8">
    <source>
        <dbReference type="ARBA" id="ARBA00023012"/>
    </source>
</evidence>
<dbReference type="SUPFAM" id="SSF52172">
    <property type="entry name" value="CheY-like"/>
    <property type="match status" value="1"/>
</dbReference>
<dbReference type="PANTHER" id="PTHR43047:SF72">
    <property type="entry name" value="OSMOSENSING HISTIDINE PROTEIN KINASE SLN1"/>
    <property type="match status" value="1"/>
</dbReference>
<dbReference type="InterPro" id="IPR003661">
    <property type="entry name" value="HisK_dim/P_dom"/>
</dbReference>
<dbReference type="Gene3D" id="1.10.287.130">
    <property type="match status" value="1"/>
</dbReference>
<evidence type="ECO:0000256" key="3">
    <source>
        <dbReference type="ARBA" id="ARBA00022553"/>
    </source>
</evidence>
<dbReference type="PRINTS" id="PR00344">
    <property type="entry name" value="BCTRLSENSOR"/>
</dbReference>
<feature type="transmembrane region" description="Helical" evidence="10">
    <location>
        <begin position="377"/>
        <end position="399"/>
    </location>
</feature>
<protein>
    <recommendedName>
        <fullName evidence="2">histidine kinase</fullName>
        <ecNumber evidence="2">2.7.13.3</ecNumber>
    </recommendedName>
</protein>
<keyword evidence="8" id="KW-0902">Two-component regulatory system</keyword>
<feature type="transmembrane region" description="Helical" evidence="10">
    <location>
        <begin position="198"/>
        <end position="217"/>
    </location>
</feature>
<evidence type="ECO:0000256" key="10">
    <source>
        <dbReference type="SAM" id="Phobius"/>
    </source>
</evidence>
<dbReference type="Gene3D" id="3.40.50.2300">
    <property type="match status" value="1"/>
</dbReference>